<dbReference type="PROSITE" id="PS00194">
    <property type="entry name" value="THIOREDOXIN_1"/>
    <property type="match status" value="1"/>
</dbReference>
<dbReference type="Gene3D" id="3.40.30.10">
    <property type="entry name" value="Glutaredoxin"/>
    <property type="match status" value="1"/>
</dbReference>
<dbReference type="InterPro" id="IPR013766">
    <property type="entry name" value="Thioredoxin_domain"/>
</dbReference>
<dbReference type="PANTHER" id="PTHR15337">
    <property type="entry name" value="ANTERIOR GRADIENT PROTEIN-RELATED"/>
    <property type="match status" value="1"/>
</dbReference>
<keyword evidence="5" id="KW-1185">Reference proteome</keyword>
<dbReference type="AlphaFoldDB" id="A0A9P0FA35"/>
<dbReference type="Pfam" id="PF13899">
    <property type="entry name" value="Thioredoxin_7"/>
    <property type="match status" value="1"/>
</dbReference>
<dbReference type="SUPFAM" id="SSF52833">
    <property type="entry name" value="Thioredoxin-like"/>
    <property type="match status" value="1"/>
</dbReference>
<protein>
    <recommendedName>
        <fullName evidence="3">Thioredoxin domain-containing protein</fullName>
    </recommendedName>
</protein>
<feature type="domain" description="Thioredoxin" evidence="3">
    <location>
        <begin position="12"/>
        <end position="158"/>
    </location>
</feature>
<dbReference type="GO" id="GO:0005783">
    <property type="term" value="C:endoplasmic reticulum"/>
    <property type="evidence" value="ECO:0007669"/>
    <property type="project" value="TreeGrafter"/>
</dbReference>
<evidence type="ECO:0000313" key="5">
    <source>
        <dbReference type="Proteomes" id="UP001152759"/>
    </source>
</evidence>
<dbReference type="InterPro" id="IPR036249">
    <property type="entry name" value="Thioredoxin-like_sf"/>
</dbReference>
<dbReference type="PROSITE" id="PS51352">
    <property type="entry name" value="THIOREDOXIN_2"/>
    <property type="match status" value="1"/>
</dbReference>
<name>A0A9P0FA35_BEMTA</name>
<evidence type="ECO:0000313" key="4">
    <source>
        <dbReference type="EMBL" id="CAH0396265.1"/>
    </source>
</evidence>
<dbReference type="EMBL" id="OU963870">
    <property type="protein sequence ID" value="CAH0396265.1"/>
    <property type="molecule type" value="Genomic_DNA"/>
</dbReference>
<dbReference type="InterPro" id="IPR017937">
    <property type="entry name" value="Thioredoxin_CS"/>
</dbReference>
<keyword evidence="1 2" id="KW-0732">Signal</keyword>
<accession>A0A9P0FA35</accession>
<reference evidence="4" key="1">
    <citation type="submission" date="2021-12" db="EMBL/GenBank/DDBJ databases">
        <authorList>
            <person name="King R."/>
        </authorList>
    </citation>
    <scope>NUCLEOTIDE SEQUENCE</scope>
</reference>
<evidence type="ECO:0000259" key="3">
    <source>
        <dbReference type="PROSITE" id="PS51352"/>
    </source>
</evidence>
<evidence type="ECO:0000256" key="1">
    <source>
        <dbReference type="ARBA" id="ARBA00022729"/>
    </source>
</evidence>
<gene>
    <name evidence="4" type="ORF">BEMITA_LOCUS14349</name>
</gene>
<dbReference type="PANTHER" id="PTHR15337:SF11">
    <property type="entry name" value="THIOREDOXIN DOMAIN-CONTAINING PROTEIN"/>
    <property type="match status" value="1"/>
</dbReference>
<evidence type="ECO:0000256" key="2">
    <source>
        <dbReference type="SAM" id="SignalP"/>
    </source>
</evidence>
<feature type="signal peptide" evidence="2">
    <location>
        <begin position="1"/>
        <end position="21"/>
    </location>
</feature>
<organism evidence="4 5">
    <name type="scientific">Bemisia tabaci</name>
    <name type="common">Sweetpotato whitefly</name>
    <name type="synonym">Aleurodes tabaci</name>
    <dbReference type="NCBI Taxonomy" id="7038"/>
    <lineage>
        <taxon>Eukaryota</taxon>
        <taxon>Metazoa</taxon>
        <taxon>Ecdysozoa</taxon>
        <taxon>Arthropoda</taxon>
        <taxon>Hexapoda</taxon>
        <taxon>Insecta</taxon>
        <taxon>Pterygota</taxon>
        <taxon>Neoptera</taxon>
        <taxon>Paraneoptera</taxon>
        <taxon>Hemiptera</taxon>
        <taxon>Sternorrhyncha</taxon>
        <taxon>Aleyrodoidea</taxon>
        <taxon>Aleyrodidae</taxon>
        <taxon>Aleyrodinae</taxon>
        <taxon>Bemisia</taxon>
    </lineage>
</organism>
<proteinExistence type="predicted"/>
<dbReference type="InterPro" id="IPR051099">
    <property type="entry name" value="AGR/TXD"/>
</dbReference>
<feature type="chain" id="PRO_5040282476" description="Thioredoxin domain-containing protein" evidence="2">
    <location>
        <begin position="22"/>
        <end position="211"/>
    </location>
</feature>
<sequence length="211" mass="24821">MYTKYLFALALVSALITLQDAARESIDGGFGPNIKWYNSLEEGILAAQSDMRPIMVIVHRSWCPACKKLKPELVNSREYFDLSQYFVMVNLDDESDAQDAKRLVPDGGYVPRILFLDWNGELRPEFWNKYGSGKYKYYHSSAQTVTSLMRSALEYFTPISDYYKQQYYQQLQQQQPQYQPYQQYQQYAYQPVEQINYQICEICCFLIICVK</sequence>
<dbReference type="Proteomes" id="UP001152759">
    <property type="component" value="Chromosome 9"/>
</dbReference>